<organism evidence="3 4">
    <name type="scientific">Penicillium angulare</name>
    <dbReference type="NCBI Taxonomy" id="116970"/>
    <lineage>
        <taxon>Eukaryota</taxon>
        <taxon>Fungi</taxon>
        <taxon>Dikarya</taxon>
        <taxon>Ascomycota</taxon>
        <taxon>Pezizomycotina</taxon>
        <taxon>Eurotiomycetes</taxon>
        <taxon>Eurotiomycetidae</taxon>
        <taxon>Eurotiales</taxon>
        <taxon>Aspergillaceae</taxon>
        <taxon>Penicillium</taxon>
    </lineage>
</organism>
<dbReference type="OrthoDB" id="19653at2759"/>
<dbReference type="AlphaFoldDB" id="A0A9W9K8H5"/>
<accession>A0A9W9K8H5</accession>
<dbReference type="Pfam" id="PF07859">
    <property type="entry name" value="Abhydrolase_3"/>
    <property type="match status" value="1"/>
</dbReference>
<evidence type="ECO:0000313" key="4">
    <source>
        <dbReference type="Proteomes" id="UP001149165"/>
    </source>
</evidence>
<dbReference type="GO" id="GO:0016787">
    <property type="term" value="F:hydrolase activity"/>
    <property type="evidence" value="ECO:0007669"/>
    <property type="project" value="UniProtKB-KW"/>
</dbReference>
<dbReference type="SUPFAM" id="SSF53474">
    <property type="entry name" value="alpha/beta-Hydrolases"/>
    <property type="match status" value="1"/>
</dbReference>
<dbReference type="Proteomes" id="UP001149165">
    <property type="component" value="Unassembled WGS sequence"/>
</dbReference>
<feature type="domain" description="Alpha/beta hydrolase fold-3" evidence="2">
    <location>
        <begin position="63"/>
        <end position="191"/>
    </location>
</feature>
<proteinExistence type="predicted"/>
<reference evidence="3" key="2">
    <citation type="journal article" date="2023" name="IMA Fungus">
        <title>Comparative genomic study of the Penicillium genus elucidates a diverse pangenome and 15 lateral gene transfer events.</title>
        <authorList>
            <person name="Petersen C."/>
            <person name="Sorensen T."/>
            <person name="Nielsen M.R."/>
            <person name="Sondergaard T.E."/>
            <person name="Sorensen J.L."/>
            <person name="Fitzpatrick D.A."/>
            <person name="Frisvad J.C."/>
            <person name="Nielsen K.L."/>
        </authorList>
    </citation>
    <scope>NUCLEOTIDE SEQUENCE</scope>
    <source>
        <strain evidence="3">IBT 30069</strain>
    </source>
</reference>
<sequence>MSSNPFFDLMNALSSLDVDKFQSFKILTTKYKKIEQNNVGILTDILIPYNLLKGPNNQKCPVIVRIHGGFLVTGSSRYAPWFSTWILEYALENNAIIVSPNYRLLPEANGKDILDDMNTFWDWLHAGGASQCLKEAGHLNIIPDIGRILLLGESAGGYLAIQLALSYPSLVRGVVAAYPMLDLKAPFYKESFSKPIVGVPNMPNMLIDEHIGFKSGPAPPTITAADPPERLKLAFSMVQNGRFLEFFGHDNPELFPMERVHNIAMSGKQKLPPIFIFHGEQDSAVPVDGSRQFVSLLRDVYPEGEIQFHVQDGDHGFDVDASLKTPWLANGLQMISKSWLKSPVDLSHL</sequence>
<comment type="caution">
    <text evidence="3">The sequence shown here is derived from an EMBL/GenBank/DDBJ whole genome shotgun (WGS) entry which is preliminary data.</text>
</comment>
<evidence type="ECO:0000256" key="1">
    <source>
        <dbReference type="ARBA" id="ARBA00022801"/>
    </source>
</evidence>
<dbReference type="PANTHER" id="PTHR48081:SF3">
    <property type="entry name" value="ALPHA_BETA HYDROLASE FOLD-3 DOMAIN-CONTAINING PROTEIN"/>
    <property type="match status" value="1"/>
</dbReference>
<dbReference type="InterPro" id="IPR050300">
    <property type="entry name" value="GDXG_lipolytic_enzyme"/>
</dbReference>
<gene>
    <name evidence="3" type="ORF">N7456_007785</name>
</gene>
<keyword evidence="4" id="KW-1185">Reference proteome</keyword>
<name>A0A9W9K8H5_9EURO</name>
<evidence type="ECO:0000313" key="3">
    <source>
        <dbReference type="EMBL" id="KAJ5097064.1"/>
    </source>
</evidence>
<dbReference type="PRINTS" id="PR00111">
    <property type="entry name" value="ABHYDROLASE"/>
</dbReference>
<reference evidence="3" key="1">
    <citation type="submission" date="2022-11" db="EMBL/GenBank/DDBJ databases">
        <authorList>
            <person name="Petersen C."/>
        </authorList>
    </citation>
    <scope>NUCLEOTIDE SEQUENCE</scope>
    <source>
        <strain evidence="3">IBT 30069</strain>
    </source>
</reference>
<keyword evidence="1" id="KW-0378">Hydrolase</keyword>
<evidence type="ECO:0000259" key="2">
    <source>
        <dbReference type="Pfam" id="PF07859"/>
    </source>
</evidence>
<dbReference type="InterPro" id="IPR000073">
    <property type="entry name" value="AB_hydrolase_1"/>
</dbReference>
<dbReference type="InterPro" id="IPR013094">
    <property type="entry name" value="AB_hydrolase_3"/>
</dbReference>
<dbReference type="GO" id="GO:0072330">
    <property type="term" value="P:monocarboxylic acid biosynthetic process"/>
    <property type="evidence" value="ECO:0007669"/>
    <property type="project" value="UniProtKB-ARBA"/>
</dbReference>
<dbReference type="GO" id="GO:0017000">
    <property type="term" value="P:antibiotic biosynthetic process"/>
    <property type="evidence" value="ECO:0007669"/>
    <property type="project" value="UniProtKB-ARBA"/>
</dbReference>
<dbReference type="Gene3D" id="3.40.50.1820">
    <property type="entry name" value="alpha/beta hydrolase"/>
    <property type="match status" value="1"/>
</dbReference>
<dbReference type="EMBL" id="JAPQKH010000005">
    <property type="protein sequence ID" value="KAJ5097064.1"/>
    <property type="molecule type" value="Genomic_DNA"/>
</dbReference>
<protein>
    <submittedName>
        <fullName evidence="3">Alpha/beta-hydrolase</fullName>
    </submittedName>
</protein>
<dbReference type="InterPro" id="IPR029058">
    <property type="entry name" value="AB_hydrolase_fold"/>
</dbReference>
<dbReference type="PANTHER" id="PTHR48081">
    <property type="entry name" value="AB HYDROLASE SUPERFAMILY PROTEIN C4A8.06C"/>
    <property type="match status" value="1"/>
</dbReference>